<organism evidence="6 7">
    <name type="scientific">Pseudoalteromonas issachenkonii</name>
    <dbReference type="NCBI Taxonomy" id="152297"/>
    <lineage>
        <taxon>Bacteria</taxon>
        <taxon>Pseudomonadati</taxon>
        <taxon>Pseudomonadota</taxon>
        <taxon>Gammaproteobacteria</taxon>
        <taxon>Alteromonadales</taxon>
        <taxon>Pseudoalteromonadaceae</taxon>
        <taxon>Pseudoalteromonas</taxon>
    </lineage>
</organism>
<keyword evidence="7" id="KW-1185">Reference proteome</keyword>
<accession>A0ABN5C6L7</accession>
<feature type="short sequence motif" description="GXSXG" evidence="4">
    <location>
        <begin position="44"/>
        <end position="48"/>
    </location>
</feature>
<reference evidence="6 7" key="1">
    <citation type="submission" date="2015-06" db="EMBL/GenBank/DDBJ databases">
        <authorList>
            <person name="Xie B.-B."/>
            <person name="Rong J.-C."/>
            <person name="Qin Q.-L."/>
            <person name="Zhang Y.-Z."/>
        </authorList>
    </citation>
    <scope>NUCLEOTIDE SEQUENCE [LARGE SCALE GENOMIC DNA]</scope>
    <source>
        <strain evidence="6 7">KMM 3549</strain>
    </source>
</reference>
<dbReference type="SUPFAM" id="SSF52151">
    <property type="entry name" value="FabD/lysophospholipase-like"/>
    <property type="match status" value="1"/>
</dbReference>
<feature type="short sequence motif" description="DGA/G" evidence="4">
    <location>
        <begin position="165"/>
        <end position="167"/>
    </location>
</feature>
<dbReference type="PANTHER" id="PTHR14226:SF25">
    <property type="entry name" value="PHOSPHOESTERASE"/>
    <property type="match status" value="1"/>
</dbReference>
<evidence type="ECO:0000313" key="7">
    <source>
        <dbReference type="Proteomes" id="UP000217258"/>
    </source>
</evidence>
<proteinExistence type="predicted"/>
<dbReference type="Proteomes" id="UP000217258">
    <property type="component" value="Chromosome II"/>
</dbReference>
<evidence type="ECO:0000259" key="5">
    <source>
        <dbReference type="PROSITE" id="PS51635"/>
    </source>
</evidence>
<keyword evidence="1 4" id="KW-0378">Hydrolase</keyword>
<evidence type="ECO:0000313" key="6">
    <source>
        <dbReference type="EMBL" id="ATC92559.1"/>
    </source>
</evidence>
<feature type="domain" description="PNPLA" evidence="5">
    <location>
        <begin position="12"/>
        <end position="178"/>
    </location>
</feature>
<feature type="active site" description="Proton acceptor" evidence="4">
    <location>
        <position position="165"/>
    </location>
</feature>
<name>A0ABN5C6L7_9GAMM</name>
<feature type="active site" description="Nucleophile" evidence="4">
    <location>
        <position position="46"/>
    </location>
</feature>
<dbReference type="PROSITE" id="PS51635">
    <property type="entry name" value="PNPLA"/>
    <property type="match status" value="1"/>
</dbReference>
<keyword evidence="2 4" id="KW-0442">Lipid degradation</keyword>
<dbReference type="InterPro" id="IPR016035">
    <property type="entry name" value="Acyl_Trfase/lysoPLipase"/>
</dbReference>
<evidence type="ECO:0000256" key="2">
    <source>
        <dbReference type="ARBA" id="ARBA00022963"/>
    </source>
</evidence>
<dbReference type="InterPro" id="IPR045943">
    <property type="entry name" value="DUF6363"/>
</dbReference>
<keyword evidence="3 4" id="KW-0443">Lipid metabolism</keyword>
<dbReference type="InterPro" id="IPR002641">
    <property type="entry name" value="PNPLA_dom"/>
</dbReference>
<gene>
    <name evidence="6" type="ORF">PISS_b0421</name>
</gene>
<evidence type="ECO:0000256" key="4">
    <source>
        <dbReference type="PROSITE-ProRule" id="PRU01161"/>
    </source>
</evidence>
<dbReference type="PANTHER" id="PTHR14226">
    <property type="entry name" value="NEUROPATHY TARGET ESTERASE/SWISS CHEESE D.MELANOGASTER"/>
    <property type="match status" value="1"/>
</dbReference>
<evidence type="ECO:0000256" key="1">
    <source>
        <dbReference type="ARBA" id="ARBA00022801"/>
    </source>
</evidence>
<dbReference type="EMBL" id="CP011031">
    <property type="protein sequence ID" value="ATC92559.1"/>
    <property type="molecule type" value="Genomic_DNA"/>
</dbReference>
<sequence length="291" mass="32436">MEMSMTNNNHTLVVEGGAMRGIFAAGVLDEFLEQGYQPFNRYFGVSAGATNVAAYLCKQPTRNYKVITDYSCRPEFINLARFIKGGHLFDLDWLWQETVREIPLNTDEFSQSPYDFYIVATAIDSGKAHYLQATGNEMVEQLKASCAIPIAYRDYPTINGIAMTDGGVADSIPVKKAYEMGASEITVILSQPLGYRKKDNKVPWLTKQLYKQSPALAEAAIQRSKNYNDSIDFLHNAPSDCKINIIAPPTGFKVGRTTKNRAILNSGYQMGISEAKSYLDNPRFGSNGYER</sequence>
<protein>
    <recommendedName>
        <fullName evidence="5">PNPLA domain-containing protein</fullName>
    </recommendedName>
</protein>
<dbReference type="Pfam" id="PF19890">
    <property type="entry name" value="DUF6363"/>
    <property type="match status" value="1"/>
</dbReference>
<dbReference type="InterPro" id="IPR050301">
    <property type="entry name" value="NTE"/>
</dbReference>
<comment type="caution">
    <text evidence="4">Lacks conserved residue(s) required for the propagation of feature annotation.</text>
</comment>
<dbReference type="Pfam" id="PF01734">
    <property type="entry name" value="Patatin"/>
    <property type="match status" value="1"/>
</dbReference>
<dbReference type="CDD" id="cd07208">
    <property type="entry name" value="Pat_hypo_Ecoli_yjju_like"/>
    <property type="match status" value="1"/>
</dbReference>
<evidence type="ECO:0000256" key="3">
    <source>
        <dbReference type="ARBA" id="ARBA00023098"/>
    </source>
</evidence>
<dbReference type="Gene3D" id="3.40.1090.10">
    <property type="entry name" value="Cytosolic phospholipase A2 catalytic domain"/>
    <property type="match status" value="2"/>
</dbReference>
<dbReference type="InterPro" id="IPR037483">
    <property type="entry name" value="YjjU-like"/>
</dbReference>